<keyword evidence="2" id="KW-0808">Transferase</keyword>
<dbReference type="Proteomes" id="UP000265768">
    <property type="component" value="Unassembled WGS sequence"/>
</dbReference>
<dbReference type="Gene3D" id="3.40.630.30">
    <property type="match status" value="1"/>
</dbReference>
<dbReference type="AlphaFoldDB" id="A0A3A4AEU3"/>
<dbReference type="PANTHER" id="PTHR43441">
    <property type="entry name" value="RIBOSOMAL-PROTEIN-SERINE ACETYLTRANSFERASE"/>
    <property type="match status" value="1"/>
</dbReference>
<accession>A0A3A4AEU3</accession>
<dbReference type="EMBL" id="QZEY01000016">
    <property type="protein sequence ID" value="RJL24173.1"/>
    <property type="molecule type" value="Genomic_DNA"/>
</dbReference>
<name>A0A3A4AEU3_9ACTN</name>
<protein>
    <submittedName>
        <fullName evidence="2">N-acetyltransferase</fullName>
    </submittedName>
</protein>
<dbReference type="RefSeq" id="WP_119930029.1">
    <property type="nucleotide sequence ID" value="NZ_QZEY01000016.1"/>
</dbReference>
<dbReference type="SUPFAM" id="SSF55729">
    <property type="entry name" value="Acyl-CoA N-acyltransferases (Nat)"/>
    <property type="match status" value="1"/>
</dbReference>
<dbReference type="GO" id="GO:0005737">
    <property type="term" value="C:cytoplasm"/>
    <property type="evidence" value="ECO:0007669"/>
    <property type="project" value="TreeGrafter"/>
</dbReference>
<evidence type="ECO:0000313" key="3">
    <source>
        <dbReference type="Proteomes" id="UP000265768"/>
    </source>
</evidence>
<organism evidence="2 3">
    <name type="scientific">Bailinhaonella thermotolerans</name>
    <dbReference type="NCBI Taxonomy" id="1070861"/>
    <lineage>
        <taxon>Bacteria</taxon>
        <taxon>Bacillati</taxon>
        <taxon>Actinomycetota</taxon>
        <taxon>Actinomycetes</taxon>
        <taxon>Streptosporangiales</taxon>
        <taxon>Streptosporangiaceae</taxon>
        <taxon>Bailinhaonella</taxon>
    </lineage>
</organism>
<dbReference type="PROSITE" id="PS51186">
    <property type="entry name" value="GNAT"/>
    <property type="match status" value="1"/>
</dbReference>
<dbReference type="InterPro" id="IPR016181">
    <property type="entry name" value="Acyl_CoA_acyltransferase"/>
</dbReference>
<sequence>MFALKLTEDAELRPLEPWQAREFADYIDKHRSYLGAWLPWGTMITNEDEARAFLQSYADKQARDEGRIYGIWVDGELAGGTLFRVFDTRLGHCEVGVWLAPDASGRGLVTRAVRHMIDWAFAVRGLHRVEWRTIPSNERSIAAARRLGMTREGVLRRSYPLNGVLHDTEIWALLSTDDPAPAL</sequence>
<evidence type="ECO:0000313" key="2">
    <source>
        <dbReference type="EMBL" id="RJL24173.1"/>
    </source>
</evidence>
<proteinExistence type="predicted"/>
<dbReference type="InterPro" id="IPR000182">
    <property type="entry name" value="GNAT_dom"/>
</dbReference>
<dbReference type="OrthoDB" id="5191051at2"/>
<dbReference type="GO" id="GO:1990189">
    <property type="term" value="F:protein N-terminal-serine acetyltransferase activity"/>
    <property type="evidence" value="ECO:0007669"/>
    <property type="project" value="TreeGrafter"/>
</dbReference>
<evidence type="ECO:0000259" key="1">
    <source>
        <dbReference type="PROSITE" id="PS51186"/>
    </source>
</evidence>
<dbReference type="InterPro" id="IPR051908">
    <property type="entry name" value="Ribosomal_N-acetyltransferase"/>
</dbReference>
<dbReference type="CDD" id="cd04301">
    <property type="entry name" value="NAT_SF"/>
    <property type="match status" value="1"/>
</dbReference>
<dbReference type="GO" id="GO:0008999">
    <property type="term" value="F:protein-N-terminal-alanine acetyltransferase activity"/>
    <property type="evidence" value="ECO:0007669"/>
    <property type="project" value="TreeGrafter"/>
</dbReference>
<feature type="domain" description="N-acetyltransferase" evidence="1">
    <location>
        <begin position="10"/>
        <end position="177"/>
    </location>
</feature>
<dbReference type="PANTHER" id="PTHR43441:SF10">
    <property type="entry name" value="ACETYLTRANSFERASE"/>
    <property type="match status" value="1"/>
</dbReference>
<keyword evidence="3" id="KW-1185">Reference proteome</keyword>
<dbReference type="Pfam" id="PF13302">
    <property type="entry name" value="Acetyltransf_3"/>
    <property type="match status" value="1"/>
</dbReference>
<comment type="caution">
    <text evidence="2">The sequence shown here is derived from an EMBL/GenBank/DDBJ whole genome shotgun (WGS) entry which is preliminary data.</text>
</comment>
<gene>
    <name evidence="2" type="ORF">D5H75_30495</name>
</gene>
<reference evidence="2 3" key="1">
    <citation type="submission" date="2018-09" db="EMBL/GenBank/DDBJ databases">
        <title>YIM 75507 draft genome.</title>
        <authorList>
            <person name="Tang S."/>
            <person name="Feng Y."/>
        </authorList>
    </citation>
    <scope>NUCLEOTIDE SEQUENCE [LARGE SCALE GENOMIC DNA]</scope>
    <source>
        <strain evidence="2 3">YIM 75507</strain>
    </source>
</reference>